<evidence type="ECO:0000313" key="5">
    <source>
        <dbReference type="Proteomes" id="UP000316726"/>
    </source>
</evidence>
<dbReference type="GO" id="GO:0016491">
    <property type="term" value="F:oxidoreductase activity"/>
    <property type="evidence" value="ECO:0007669"/>
    <property type="project" value="UniProtKB-KW"/>
</dbReference>
<dbReference type="PROSITE" id="PS51471">
    <property type="entry name" value="FE2OG_OXY"/>
    <property type="match status" value="1"/>
</dbReference>
<protein>
    <submittedName>
        <fullName evidence="4">Oxygenase-like protein</fullName>
    </submittedName>
</protein>
<dbReference type="EMBL" id="HBHL01004552">
    <property type="protein sequence ID" value="CAD9714071.1"/>
    <property type="molecule type" value="Transcribed_RNA"/>
</dbReference>
<keyword evidence="1" id="KW-0479">Metal-binding</keyword>
<dbReference type="STRING" id="1764295.A0A5B8MY78"/>
<comment type="similarity">
    <text evidence="1">Belongs to the iron/ascorbate-dependent oxidoreductase family.</text>
</comment>
<dbReference type="OrthoDB" id="288590at2759"/>
<dbReference type="Pfam" id="PF14226">
    <property type="entry name" value="DIOX_N"/>
    <property type="match status" value="1"/>
</dbReference>
<name>A0A5B8MY78_9CHLO</name>
<evidence type="ECO:0000313" key="4">
    <source>
        <dbReference type="EMBL" id="QDZ24575.1"/>
    </source>
</evidence>
<dbReference type="InterPro" id="IPR044861">
    <property type="entry name" value="IPNS-like_FE2OG_OXY"/>
</dbReference>
<keyword evidence="5" id="KW-1185">Reference proteome</keyword>
<accession>A0A5B8MY78</accession>
<dbReference type="InterPro" id="IPR050231">
    <property type="entry name" value="Iron_ascorbate_oxido_reductase"/>
</dbReference>
<feature type="domain" description="Fe2OG dioxygenase" evidence="2">
    <location>
        <begin position="282"/>
        <end position="391"/>
    </location>
</feature>
<dbReference type="InterPro" id="IPR005123">
    <property type="entry name" value="Oxoglu/Fe-dep_dioxygenase_dom"/>
</dbReference>
<reference evidence="4 5" key="1">
    <citation type="submission" date="2018-07" db="EMBL/GenBank/DDBJ databases">
        <title>The complete nuclear genome of the prasinophyte Chloropicon primus (CCMP1205).</title>
        <authorList>
            <person name="Pombert J.-F."/>
            <person name="Otis C."/>
            <person name="Turmel M."/>
            <person name="Lemieux C."/>
        </authorList>
    </citation>
    <scope>NUCLEOTIDE SEQUENCE [LARGE SCALE GENOMIC DNA]</scope>
    <source>
        <strain evidence="4 5">CCMP1205</strain>
    </source>
</reference>
<dbReference type="Pfam" id="PF03171">
    <property type="entry name" value="2OG-FeII_Oxy"/>
    <property type="match status" value="1"/>
</dbReference>
<evidence type="ECO:0000256" key="1">
    <source>
        <dbReference type="RuleBase" id="RU003682"/>
    </source>
</evidence>
<dbReference type="AlphaFoldDB" id="A0A5B8MY78"/>
<sequence length="437" mass="49606">MRVTMTMRPGARMRTAAAASVPQSMRAARLRRYLGRYSRWKMAEHGPVRAIAEGGIDSTMVEAWLSMVECDALKEKIVRERGRASSAATLDLSRGEEECAKVMREAAFGGTGFFYLKGHGIPRETLDGVMRSHSWFFEQEAELKNTFRPTTKFHEPLGYKDAQVENILVEKESQTKPDFREHLRVARKRYQYDFHKETGVDTSVLDAHNISEMDGDHLHWVGQEDAGGRPRPRDDDDGALDDFKRRVEAYYSEAFKLSRKVHRITALSLGLDADAFDRYFQRPLDILMLNHYPAIKRDAAKGEVGMGAHCDFAFTTLLLTDGTEGLQVCKDKNRPVEEREWEWITPEEGTFVINFGDALERLTNGNYKSVLHRVANVSGRERKSVAFFCEPSADARIKPLAMSDGDDRGAGEGEGEEVETYARYLKRRFSGISEDLQ</sequence>
<evidence type="ECO:0000259" key="2">
    <source>
        <dbReference type="PROSITE" id="PS51471"/>
    </source>
</evidence>
<evidence type="ECO:0000313" key="3">
    <source>
        <dbReference type="EMBL" id="CAD9714071.1"/>
    </source>
</evidence>
<dbReference type="InterPro" id="IPR027443">
    <property type="entry name" value="IPNS-like_sf"/>
</dbReference>
<dbReference type="PANTHER" id="PTHR47990">
    <property type="entry name" value="2-OXOGLUTARATE (2OG) AND FE(II)-DEPENDENT OXYGENASE SUPERFAMILY PROTEIN-RELATED"/>
    <property type="match status" value="1"/>
</dbReference>
<reference evidence="3" key="2">
    <citation type="submission" date="2021-01" db="EMBL/GenBank/DDBJ databases">
        <authorList>
            <person name="Corre E."/>
            <person name="Pelletier E."/>
            <person name="Niang G."/>
            <person name="Scheremetjew M."/>
            <person name="Finn R."/>
            <person name="Kale V."/>
            <person name="Holt S."/>
            <person name="Cochrane G."/>
            <person name="Meng A."/>
            <person name="Brown T."/>
            <person name="Cohen L."/>
        </authorList>
    </citation>
    <scope>NUCLEOTIDE SEQUENCE</scope>
    <source>
        <strain evidence="3">CCMP1205</strain>
    </source>
</reference>
<organism evidence="4 5">
    <name type="scientific">Chloropicon primus</name>
    <dbReference type="NCBI Taxonomy" id="1764295"/>
    <lineage>
        <taxon>Eukaryota</taxon>
        <taxon>Viridiplantae</taxon>
        <taxon>Chlorophyta</taxon>
        <taxon>Chloropicophyceae</taxon>
        <taxon>Chloropicales</taxon>
        <taxon>Chloropicaceae</taxon>
        <taxon>Chloropicon</taxon>
    </lineage>
</organism>
<dbReference type="SUPFAM" id="SSF51197">
    <property type="entry name" value="Clavaminate synthase-like"/>
    <property type="match status" value="1"/>
</dbReference>
<proteinExistence type="inferred from homology"/>
<keyword evidence="1" id="KW-0560">Oxidoreductase</keyword>
<keyword evidence="1" id="KW-0408">Iron</keyword>
<dbReference type="Proteomes" id="UP000316726">
    <property type="component" value="Chromosome 13"/>
</dbReference>
<gene>
    <name evidence="4" type="ORF">A3770_13p70930</name>
    <name evidence="3" type="ORF">CPRI1469_LOCUS2923</name>
</gene>
<dbReference type="InterPro" id="IPR026992">
    <property type="entry name" value="DIOX_N"/>
</dbReference>
<dbReference type="Gene3D" id="2.60.120.330">
    <property type="entry name" value="B-lactam Antibiotic, Isopenicillin N Synthase, Chain"/>
    <property type="match status" value="1"/>
</dbReference>
<dbReference type="GO" id="GO:0046872">
    <property type="term" value="F:metal ion binding"/>
    <property type="evidence" value="ECO:0007669"/>
    <property type="project" value="UniProtKB-KW"/>
</dbReference>
<dbReference type="EMBL" id="CP031046">
    <property type="protein sequence ID" value="QDZ24575.1"/>
    <property type="molecule type" value="Genomic_DNA"/>
</dbReference>